<protein>
    <submittedName>
        <fullName evidence="2">Putative MPP superfamily phosphohydrolase</fullName>
    </submittedName>
</protein>
<dbReference type="EMBL" id="JACHEK010000005">
    <property type="protein sequence ID" value="MBB6144659.1"/>
    <property type="molecule type" value="Genomic_DNA"/>
</dbReference>
<dbReference type="Proteomes" id="UP000538666">
    <property type="component" value="Unassembled WGS sequence"/>
</dbReference>
<dbReference type="Pfam" id="PF00149">
    <property type="entry name" value="Metallophos"/>
    <property type="match status" value="1"/>
</dbReference>
<comment type="caution">
    <text evidence="2">The sequence shown here is derived from an EMBL/GenBank/DDBJ whole genome shotgun (WGS) entry which is preliminary data.</text>
</comment>
<dbReference type="SUPFAM" id="SSF56300">
    <property type="entry name" value="Metallo-dependent phosphatases"/>
    <property type="match status" value="1"/>
</dbReference>
<organism evidence="2 3">
    <name type="scientific">Silvibacterium bohemicum</name>
    <dbReference type="NCBI Taxonomy" id="1577686"/>
    <lineage>
        <taxon>Bacteria</taxon>
        <taxon>Pseudomonadati</taxon>
        <taxon>Acidobacteriota</taxon>
        <taxon>Terriglobia</taxon>
        <taxon>Terriglobales</taxon>
        <taxon>Acidobacteriaceae</taxon>
        <taxon>Silvibacterium</taxon>
    </lineage>
</organism>
<feature type="domain" description="Calcineurin-like phosphoesterase" evidence="1">
    <location>
        <begin position="38"/>
        <end position="255"/>
    </location>
</feature>
<dbReference type="PANTHER" id="PTHR43143:SF1">
    <property type="entry name" value="SERINE_THREONINE-PROTEIN PHOSPHATASE CPPED1"/>
    <property type="match status" value="1"/>
</dbReference>
<proteinExistence type="predicted"/>
<name>A0A841JY50_9BACT</name>
<dbReference type="AlphaFoldDB" id="A0A841JY50"/>
<evidence type="ECO:0000313" key="3">
    <source>
        <dbReference type="Proteomes" id="UP000538666"/>
    </source>
</evidence>
<sequence length="313" mass="36295">MDRRQFTTLGAASLGSVLVQKLWAEQVRTTASSEKFYFALVADTHIIDNFYVKGSENGVEDNESILVTTPRMTAARDLINSLSPAIEQVFLIGDYFHNYPSTDYDFYFKNTTRLDNAKVISDGFKMPVHLGFGNHDYDVHRVPREMSHRLFKAKFNAEPYSVLDYKGYKFIHLNNFLGSTQDKASTDFNPGIGSLGEEQLQWFEAQLAQRKPTFVFIHYPLIQDKPTEFGDYGVQPLLRKYQDNIQLVVSGHMHKWIDFAHTYGPQHYVMAATRYDPNAYMLMEVDTRRGTWRFMNQSLVEWSTHYSKPYREA</sequence>
<evidence type="ECO:0000313" key="2">
    <source>
        <dbReference type="EMBL" id="MBB6144659.1"/>
    </source>
</evidence>
<accession>A0A841JY50</accession>
<dbReference type="RefSeq" id="WP_050059751.1">
    <property type="nucleotide sequence ID" value="NZ_JACHEK010000005.1"/>
</dbReference>
<dbReference type="InterPro" id="IPR004843">
    <property type="entry name" value="Calcineurin-like_PHP"/>
</dbReference>
<evidence type="ECO:0000259" key="1">
    <source>
        <dbReference type="Pfam" id="PF00149"/>
    </source>
</evidence>
<dbReference type="Gene3D" id="3.60.21.10">
    <property type="match status" value="1"/>
</dbReference>
<dbReference type="InterPro" id="IPR051918">
    <property type="entry name" value="STPP_CPPED1"/>
</dbReference>
<keyword evidence="2" id="KW-0378">Hydrolase</keyword>
<reference evidence="2 3" key="1">
    <citation type="submission" date="2020-08" db="EMBL/GenBank/DDBJ databases">
        <title>Genomic Encyclopedia of Type Strains, Phase IV (KMG-IV): sequencing the most valuable type-strain genomes for metagenomic binning, comparative biology and taxonomic classification.</title>
        <authorList>
            <person name="Goeker M."/>
        </authorList>
    </citation>
    <scope>NUCLEOTIDE SEQUENCE [LARGE SCALE GENOMIC DNA]</scope>
    <source>
        <strain evidence="2 3">DSM 103733</strain>
    </source>
</reference>
<gene>
    <name evidence="2" type="ORF">HNQ77_002615</name>
</gene>
<dbReference type="PANTHER" id="PTHR43143">
    <property type="entry name" value="METALLOPHOSPHOESTERASE, CALCINEURIN SUPERFAMILY"/>
    <property type="match status" value="1"/>
</dbReference>
<dbReference type="OrthoDB" id="5505563at2"/>
<dbReference type="GO" id="GO:0016787">
    <property type="term" value="F:hydrolase activity"/>
    <property type="evidence" value="ECO:0007669"/>
    <property type="project" value="UniProtKB-KW"/>
</dbReference>
<dbReference type="InterPro" id="IPR029052">
    <property type="entry name" value="Metallo-depent_PP-like"/>
</dbReference>
<keyword evidence="3" id="KW-1185">Reference proteome</keyword>